<dbReference type="GO" id="GO:0016887">
    <property type="term" value="F:ATP hydrolysis activity"/>
    <property type="evidence" value="ECO:0007669"/>
    <property type="project" value="InterPro"/>
</dbReference>
<gene>
    <name evidence="2" type="ORF">KT71_08520</name>
</gene>
<protein>
    <submittedName>
        <fullName evidence="2">GTPase subunit of restriction endonuclease</fullName>
    </submittedName>
</protein>
<evidence type="ECO:0000313" key="3">
    <source>
        <dbReference type="Proteomes" id="UP000019205"/>
    </source>
</evidence>
<dbReference type="RefSeq" id="WP_008294132.1">
    <property type="nucleotide sequence ID" value="NZ_CM002299.1"/>
</dbReference>
<keyword evidence="2" id="KW-0255">Endonuclease</keyword>
<keyword evidence="2" id="KW-0378">Hydrolase</keyword>
<dbReference type="PANTHER" id="PTHR37291:SF1">
    <property type="entry name" value="TYPE IV METHYL-DIRECTED RESTRICTION ENZYME ECOKMCRB SUBUNIT"/>
    <property type="match status" value="1"/>
</dbReference>
<dbReference type="InterPro" id="IPR027417">
    <property type="entry name" value="P-loop_NTPase"/>
</dbReference>
<reference evidence="2 3" key="2">
    <citation type="journal article" date="2009" name="PLoS ONE">
        <title>The photosynthetic apparatus and its regulation in the aerobic gammaproteobacterium Congregibacter litoralis gen. nov., sp. nov.</title>
        <authorList>
            <person name="Spring S."/>
            <person name="Lunsdorf H."/>
            <person name="Fuchs B.M."/>
            <person name="Tindall B.J."/>
        </authorList>
    </citation>
    <scope>NUCLEOTIDE SEQUENCE [LARGE SCALE GENOMIC DNA]</scope>
    <source>
        <strain evidence="2">KT71</strain>
    </source>
</reference>
<comment type="caution">
    <text evidence="2">The sequence shown here is derived from an EMBL/GenBank/DDBJ whole genome shotgun (WGS) entry which is preliminary data.</text>
</comment>
<evidence type="ECO:0000259" key="1">
    <source>
        <dbReference type="Pfam" id="PF07728"/>
    </source>
</evidence>
<dbReference type="GO" id="GO:0005524">
    <property type="term" value="F:ATP binding"/>
    <property type="evidence" value="ECO:0007669"/>
    <property type="project" value="InterPro"/>
</dbReference>
<reference evidence="2 3" key="1">
    <citation type="journal article" date="2007" name="Proc. Natl. Acad. Sci. U.S.A.">
        <title>Characterization of a marine gammaproteobacterium capable of aerobic anoxygenic photosynthesis.</title>
        <authorList>
            <person name="Fuchs B.M."/>
            <person name="Spring S."/>
            <person name="Teeling H."/>
            <person name="Quast C."/>
            <person name="Wulf J."/>
            <person name="Schattenhofer M."/>
            <person name="Yan S."/>
            <person name="Ferriera S."/>
            <person name="Johnson J."/>
            <person name="Glockner F.O."/>
            <person name="Amann R."/>
        </authorList>
    </citation>
    <scope>NUCLEOTIDE SEQUENCE [LARGE SCALE GENOMIC DNA]</scope>
    <source>
        <strain evidence="2">KT71</strain>
    </source>
</reference>
<dbReference type="InterPro" id="IPR011704">
    <property type="entry name" value="ATPase_dyneun-rel_AAA"/>
</dbReference>
<dbReference type="Pfam" id="PF07728">
    <property type="entry name" value="AAA_5"/>
    <property type="match status" value="1"/>
</dbReference>
<organism evidence="2 3">
    <name type="scientific">Congregibacter litoralis KT71</name>
    <dbReference type="NCBI Taxonomy" id="314285"/>
    <lineage>
        <taxon>Bacteria</taxon>
        <taxon>Pseudomonadati</taxon>
        <taxon>Pseudomonadota</taxon>
        <taxon>Gammaproteobacteria</taxon>
        <taxon>Cellvibrionales</taxon>
        <taxon>Halieaceae</taxon>
        <taxon>Congregibacter</taxon>
    </lineage>
</organism>
<keyword evidence="2" id="KW-0540">Nuclease</keyword>
<dbReference type="eggNOG" id="COG1479">
    <property type="taxonomic scope" value="Bacteria"/>
</dbReference>
<dbReference type="SUPFAM" id="SSF52540">
    <property type="entry name" value="P-loop containing nucleoside triphosphate hydrolases"/>
    <property type="match status" value="1"/>
</dbReference>
<dbReference type="OrthoDB" id="9781481at2"/>
<accession>A4AD33</accession>
<dbReference type="eggNOG" id="COG1401">
    <property type="taxonomic scope" value="Bacteria"/>
</dbReference>
<dbReference type="Proteomes" id="UP000019205">
    <property type="component" value="Chromosome"/>
</dbReference>
<dbReference type="STRING" id="314285.KT71_08520"/>
<dbReference type="InterPro" id="IPR052934">
    <property type="entry name" value="Methyl-DNA_Rec/Restrict_Enz"/>
</dbReference>
<name>A4AD33_9GAMM</name>
<evidence type="ECO:0000313" key="2">
    <source>
        <dbReference type="EMBL" id="EAQ96086.1"/>
    </source>
</evidence>
<dbReference type="PANTHER" id="PTHR37291">
    <property type="entry name" value="5-METHYLCYTOSINE-SPECIFIC RESTRICTION ENZYME B"/>
    <property type="match status" value="1"/>
</dbReference>
<dbReference type="Gene3D" id="3.40.50.300">
    <property type="entry name" value="P-loop containing nucleotide triphosphate hydrolases"/>
    <property type="match status" value="1"/>
</dbReference>
<dbReference type="AlphaFoldDB" id="A4AD33"/>
<sequence>MSFILVRLGKDSVDDIEKIDSTSIAPFTPFSIEFTCKQVEKSIPPDSYALIYLGSDNSKGIATSWEQGLRALGKITSLDLGETFNSESKLSIEIISVFDKSYGKVDFLDSQPALYSHFSEYPVIGVTSYRNNAVQKVNESRRENTSALLTALNLLFPEFSDHIGSYAPELLTKLSFVPTNKSGSADDGQGSPGIGLQAMAGSNIIFYGAPGTGKSYTIDQSVIAEFAFKTVFHAETMNADFLGSVKPTMGEDSSGSQLLTYEYMPGAFLRALTSAIENPENHYWLVIEELNRAPAAAVFGEIFQLLDRRLDGRSTYEIDFPDALCEKYVNSRLSTSIDRLYIPSNLSLYASMNSSDQGVLPLDTAFKRRWIFHYIPLDFDQGCTECDLEIVFEDNVLKVVPWRRLAEAINVLLSDIDIPEDRHLGPYFISVNDLKETERLLTGKLFMYLWDDVLRHGLRNTLFHPSVKTYGHLVTQWGDRKRIFSDALLLQLRQSLPSMENELDNAN</sequence>
<proteinExistence type="predicted"/>
<dbReference type="HOGENOM" id="CLU_464366_0_0_6"/>
<keyword evidence="3" id="KW-1185">Reference proteome</keyword>
<dbReference type="EMBL" id="AAOA02000003">
    <property type="protein sequence ID" value="EAQ96086.1"/>
    <property type="molecule type" value="Genomic_DNA"/>
</dbReference>
<feature type="domain" description="ATPase dynein-related AAA" evidence="1">
    <location>
        <begin position="203"/>
        <end position="369"/>
    </location>
</feature>
<dbReference type="GO" id="GO:0004519">
    <property type="term" value="F:endonuclease activity"/>
    <property type="evidence" value="ECO:0007669"/>
    <property type="project" value="UniProtKB-KW"/>
</dbReference>